<evidence type="ECO:0000313" key="5">
    <source>
        <dbReference type="Proteomes" id="UP000254978"/>
    </source>
</evidence>
<dbReference type="InterPro" id="IPR036291">
    <property type="entry name" value="NAD(P)-bd_dom_sf"/>
</dbReference>
<organism evidence="4 5">
    <name type="scientific">Mycolicibacterium tokaiense</name>
    <dbReference type="NCBI Taxonomy" id="39695"/>
    <lineage>
        <taxon>Bacteria</taxon>
        <taxon>Bacillati</taxon>
        <taxon>Actinomycetota</taxon>
        <taxon>Actinomycetes</taxon>
        <taxon>Mycobacteriales</taxon>
        <taxon>Mycobacteriaceae</taxon>
        <taxon>Mycolicibacterium</taxon>
    </lineage>
</organism>
<feature type="transmembrane region" description="Helical" evidence="3">
    <location>
        <begin position="12"/>
        <end position="37"/>
    </location>
</feature>
<dbReference type="InterPro" id="IPR002347">
    <property type="entry name" value="SDR_fam"/>
</dbReference>
<dbReference type="OrthoDB" id="4713498at2"/>
<dbReference type="EMBL" id="UGQT01000001">
    <property type="protein sequence ID" value="STZ61581.1"/>
    <property type="molecule type" value="Genomic_DNA"/>
</dbReference>
<name>A0A378TLC4_9MYCO</name>
<dbReference type="PANTHER" id="PTHR24321">
    <property type="entry name" value="DEHYDROGENASES, SHORT CHAIN"/>
    <property type="match status" value="1"/>
</dbReference>
<comment type="similarity">
    <text evidence="1">Belongs to the short-chain dehydrogenases/reductases (SDR) family.</text>
</comment>
<dbReference type="EC" id="1.1.1.100" evidence="4"/>
<reference evidence="4 5" key="1">
    <citation type="submission" date="2018-06" db="EMBL/GenBank/DDBJ databases">
        <authorList>
            <consortium name="Pathogen Informatics"/>
            <person name="Doyle S."/>
        </authorList>
    </citation>
    <scope>NUCLEOTIDE SEQUENCE [LARGE SCALE GENOMIC DNA]</scope>
    <source>
        <strain evidence="4 5">NCTC10821</strain>
    </source>
</reference>
<dbReference type="AlphaFoldDB" id="A0A378TLC4"/>
<dbReference type="Gene3D" id="3.40.50.720">
    <property type="entry name" value="NAD(P)-binding Rossmann-like Domain"/>
    <property type="match status" value="1"/>
</dbReference>
<evidence type="ECO:0000256" key="2">
    <source>
        <dbReference type="ARBA" id="ARBA00023002"/>
    </source>
</evidence>
<sequence>MSAPELTGRTILVTGGTSAVGVATAALFAAAGAQLIISGLDARAGRAVVSDLGPGARFIAADLADLESVDHLARQVPVDILINNAAVTDVDTLGGLYFLVSAVAPCMIRHGGGAIVNVVSEGPGAVAALTRTWAAEFGGDGIRVNCVVTGVRANPLGRRAEPREIAEAILFLASPRASFITGASLLVDGGADVL</sequence>
<dbReference type="RefSeq" id="WP_115280480.1">
    <property type="nucleotide sequence ID" value="NZ_AP022600.1"/>
</dbReference>
<gene>
    <name evidence="4" type="primary">fabG_40</name>
    <name evidence="4" type="ORF">NCTC10821_05138</name>
</gene>
<accession>A0A378TLC4</accession>
<evidence type="ECO:0000313" key="4">
    <source>
        <dbReference type="EMBL" id="STZ61581.1"/>
    </source>
</evidence>
<evidence type="ECO:0000256" key="3">
    <source>
        <dbReference type="SAM" id="Phobius"/>
    </source>
</evidence>
<dbReference type="GO" id="GO:0004316">
    <property type="term" value="F:3-oxoacyl-[acyl-carrier-protein] reductase (NADPH) activity"/>
    <property type="evidence" value="ECO:0007669"/>
    <property type="project" value="UniProtKB-EC"/>
</dbReference>
<dbReference type="PRINTS" id="PR00081">
    <property type="entry name" value="GDHRDH"/>
</dbReference>
<keyword evidence="3" id="KW-1133">Transmembrane helix</keyword>
<proteinExistence type="inferred from homology"/>
<evidence type="ECO:0000256" key="1">
    <source>
        <dbReference type="ARBA" id="ARBA00006484"/>
    </source>
</evidence>
<keyword evidence="3" id="KW-0812">Transmembrane</keyword>
<dbReference type="PANTHER" id="PTHR24321:SF8">
    <property type="entry name" value="ESTRADIOL 17-BETA-DEHYDROGENASE 8-RELATED"/>
    <property type="match status" value="1"/>
</dbReference>
<keyword evidence="2 4" id="KW-0560">Oxidoreductase</keyword>
<dbReference type="Pfam" id="PF00106">
    <property type="entry name" value="adh_short"/>
    <property type="match status" value="1"/>
</dbReference>
<keyword evidence="5" id="KW-1185">Reference proteome</keyword>
<keyword evidence="3" id="KW-0472">Membrane</keyword>
<protein>
    <submittedName>
        <fullName evidence="4">Short-chain dehydrogenase</fullName>
        <ecNumber evidence="4">1.1.1.100</ecNumber>
    </submittedName>
</protein>
<dbReference type="Proteomes" id="UP000254978">
    <property type="component" value="Unassembled WGS sequence"/>
</dbReference>
<dbReference type="SUPFAM" id="SSF51735">
    <property type="entry name" value="NAD(P)-binding Rossmann-fold domains"/>
    <property type="match status" value="1"/>
</dbReference>